<dbReference type="EMBL" id="MGAG01000002">
    <property type="protein sequence ID" value="OGK42380.1"/>
    <property type="molecule type" value="Genomic_DNA"/>
</dbReference>
<sequence length="92" mass="10623">MPRYLIEVAHENKKEACNEAVRIFEMTGSHFLTNSDWGCADDIHKSWIIADLTNKEQALLIVPPSFRQKTKIITLNRFLSKTINKVVKKHNS</sequence>
<reference evidence="1 2" key="1">
    <citation type="journal article" date="2016" name="Nat. Commun.">
        <title>Thousands of microbial genomes shed light on interconnected biogeochemical processes in an aquifer system.</title>
        <authorList>
            <person name="Anantharaman K."/>
            <person name="Brown C.T."/>
            <person name="Hug L.A."/>
            <person name="Sharon I."/>
            <person name="Castelle C.J."/>
            <person name="Probst A.J."/>
            <person name="Thomas B.C."/>
            <person name="Singh A."/>
            <person name="Wilkins M.J."/>
            <person name="Karaoz U."/>
            <person name="Brodie E.L."/>
            <person name="Williams K.H."/>
            <person name="Hubbard S.S."/>
            <person name="Banfield J.F."/>
        </authorList>
    </citation>
    <scope>NUCLEOTIDE SEQUENCE [LARGE SCALE GENOMIC DNA]</scope>
</reference>
<dbReference type="AlphaFoldDB" id="A0A1F7IGA3"/>
<dbReference type="STRING" id="1802056.A2954_00870"/>
<gene>
    <name evidence="1" type="ORF">A2954_00870</name>
</gene>
<comment type="caution">
    <text evidence="1">The sequence shown here is derived from an EMBL/GenBank/DDBJ whole genome shotgun (WGS) entry which is preliminary data.</text>
</comment>
<dbReference type="Proteomes" id="UP000177698">
    <property type="component" value="Unassembled WGS sequence"/>
</dbReference>
<organism evidence="1 2">
    <name type="scientific">Candidatus Roizmanbacteria bacterium RIFCSPLOWO2_01_FULL_37_12</name>
    <dbReference type="NCBI Taxonomy" id="1802056"/>
    <lineage>
        <taxon>Bacteria</taxon>
        <taxon>Candidatus Roizmaniibacteriota</taxon>
    </lineage>
</organism>
<name>A0A1F7IGA3_9BACT</name>
<evidence type="ECO:0000313" key="2">
    <source>
        <dbReference type="Proteomes" id="UP000177698"/>
    </source>
</evidence>
<protein>
    <submittedName>
        <fullName evidence="1">Uncharacterized protein</fullName>
    </submittedName>
</protein>
<evidence type="ECO:0000313" key="1">
    <source>
        <dbReference type="EMBL" id="OGK42380.1"/>
    </source>
</evidence>
<accession>A0A1F7IGA3</accession>
<proteinExistence type="predicted"/>